<feature type="transmembrane region" description="Helical" evidence="9">
    <location>
        <begin position="1264"/>
        <end position="1287"/>
    </location>
</feature>
<dbReference type="CDD" id="cd03244">
    <property type="entry name" value="ABCC_MRP_domain2"/>
    <property type="match status" value="1"/>
</dbReference>
<feature type="domain" description="ABC transmembrane type-1" evidence="11">
    <location>
        <begin position="1062"/>
        <end position="1322"/>
    </location>
</feature>
<dbReference type="PANTHER" id="PTHR24223">
    <property type="entry name" value="ATP-BINDING CASSETTE SUB-FAMILY C"/>
    <property type="match status" value="1"/>
</dbReference>
<feature type="transmembrane region" description="Helical" evidence="9">
    <location>
        <begin position="1078"/>
        <end position="1104"/>
    </location>
</feature>
<reference evidence="12 13" key="1">
    <citation type="journal article" date="2016" name="Mol. Biol. Evol.">
        <title>Comparative Genomics of Early-Diverging Mushroom-Forming Fungi Provides Insights into the Origins of Lignocellulose Decay Capabilities.</title>
        <authorList>
            <person name="Nagy L.G."/>
            <person name="Riley R."/>
            <person name="Tritt A."/>
            <person name="Adam C."/>
            <person name="Daum C."/>
            <person name="Floudas D."/>
            <person name="Sun H."/>
            <person name="Yadav J.S."/>
            <person name="Pangilinan J."/>
            <person name="Larsson K.H."/>
            <person name="Matsuura K."/>
            <person name="Barry K."/>
            <person name="Labutti K."/>
            <person name="Kuo R."/>
            <person name="Ohm R.A."/>
            <person name="Bhattacharya S.S."/>
            <person name="Shirouzu T."/>
            <person name="Yoshinaga Y."/>
            <person name="Martin F.M."/>
            <person name="Grigoriev I.V."/>
            <person name="Hibbett D.S."/>
        </authorList>
    </citation>
    <scope>NUCLEOTIDE SEQUENCE [LARGE SCALE GENOMIC DNA]</scope>
    <source>
        <strain evidence="12 13">HHB12029</strain>
    </source>
</reference>
<feature type="transmembrane region" description="Helical" evidence="9">
    <location>
        <begin position="161"/>
        <end position="179"/>
    </location>
</feature>
<dbReference type="InterPro" id="IPR027417">
    <property type="entry name" value="P-loop_NTPase"/>
</dbReference>
<dbReference type="SUPFAM" id="SSF90123">
    <property type="entry name" value="ABC transporter transmembrane region"/>
    <property type="match status" value="2"/>
</dbReference>
<keyword evidence="2" id="KW-0813">Transport</keyword>
<dbReference type="PANTHER" id="PTHR24223:SF415">
    <property type="entry name" value="FI20190P1"/>
    <property type="match status" value="1"/>
</dbReference>
<dbReference type="Pfam" id="PF00664">
    <property type="entry name" value="ABC_membrane"/>
    <property type="match status" value="2"/>
</dbReference>
<dbReference type="PROSITE" id="PS00211">
    <property type="entry name" value="ABC_TRANSPORTER_1"/>
    <property type="match status" value="2"/>
</dbReference>
<dbReference type="Proteomes" id="UP000077266">
    <property type="component" value="Unassembled WGS sequence"/>
</dbReference>
<dbReference type="SMART" id="SM00382">
    <property type="entry name" value="AAA"/>
    <property type="match status" value="2"/>
</dbReference>
<evidence type="ECO:0000256" key="6">
    <source>
        <dbReference type="ARBA" id="ARBA00022989"/>
    </source>
</evidence>
<dbReference type="CDD" id="cd18604">
    <property type="entry name" value="ABC_6TM_VMR1_D2_like"/>
    <property type="match status" value="1"/>
</dbReference>
<evidence type="ECO:0000259" key="10">
    <source>
        <dbReference type="PROSITE" id="PS50893"/>
    </source>
</evidence>
<dbReference type="Gene3D" id="1.20.1560.10">
    <property type="entry name" value="ABC transporter type 1, transmembrane domain"/>
    <property type="match status" value="2"/>
</dbReference>
<dbReference type="EMBL" id="KV425887">
    <property type="protein sequence ID" value="KZW02538.1"/>
    <property type="molecule type" value="Genomic_DNA"/>
</dbReference>
<accession>A0A165PQU1</accession>
<dbReference type="OrthoDB" id="6500128at2759"/>
<evidence type="ECO:0000256" key="1">
    <source>
        <dbReference type="ARBA" id="ARBA00004370"/>
    </source>
</evidence>
<dbReference type="InterPro" id="IPR050173">
    <property type="entry name" value="ABC_transporter_C-like"/>
</dbReference>
<dbReference type="GO" id="GO:0005524">
    <property type="term" value="F:ATP binding"/>
    <property type="evidence" value="ECO:0007669"/>
    <property type="project" value="UniProtKB-KW"/>
</dbReference>
<feature type="domain" description="ABC transporter" evidence="10">
    <location>
        <begin position="696"/>
        <end position="933"/>
    </location>
</feature>
<feature type="compositionally biased region" description="Basic and acidic residues" evidence="8">
    <location>
        <begin position="398"/>
        <end position="414"/>
    </location>
</feature>
<organism evidence="12 13">
    <name type="scientific">Exidia glandulosa HHB12029</name>
    <dbReference type="NCBI Taxonomy" id="1314781"/>
    <lineage>
        <taxon>Eukaryota</taxon>
        <taxon>Fungi</taxon>
        <taxon>Dikarya</taxon>
        <taxon>Basidiomycota</taxon>
        <taxon>Agaricomycotina</taxon>
        <taxon>Agaricomycetes</taxon>
        <taxon>Auriculariales</taxon>
        <taxon>Exidiaceae</taxon>
        <taxon>Exidia</taxon>
    </lineage>
</organism>
<keyword evidence="3 9" id="KW-0812">Transmembrane</keyword>
<dbReference type="PROSITE" id="PS50929">
    <property type="entry name" value="ABC_TM1F"/>
    <property type="match status" value="2"/>
</dbReference>
<comment type="subcellular location">
    <subcellularLocation>
        <location evidence="1">Membrane</location>
    </subcellularLocation>
</comment>
<sequence length="1657" mass="183341">MVVLCPGAQPLDFDSLCVRAAWTSLLPTAVVLVVVLYKLPISLPGPVSRFFALLRSPFTRFLTLPEAEGILYADKTLPESDAEDAHYKLPLWRTIVLSTLSLFEAIAWAGFGAEHLVVAHHADDLKAFTTWSPFLIALSWFYSTLRLILRPQPTPSYDLFTLWLLHFIGAVLTVGTVLYDRTAYDIPFPGNGIMLVLVGNLVTTAFLVLNMLSLPIAIPSKYIDPSKIGSEISPEDYCSLWGWVSFSWVGPLIKRGTYATLNESDVWDLSPTMQSKAVFVAFSNVKKSSLLRRLWAANSLDLLTDFFLTVTSVVMNYMGPFFLKNILQAIGTNATPETRAKAYVFALLSFVASACKAEADVLHLWHGRRASTRVRSALMASIYEKALKRKDFSGIVEKKDEEKKEKPANGEGKRSKSKTRAAKKKSEKSTSGADIGKIVQLMSGDANRIGNTISGMYFIYGAPFEIIIAATFLYQLMGWTAFSGFGVLIIVSPLNNYLSRRGVKINRELLAARDKRMAVLNELITEAKFIKLFAWESQWIDRALKARQFELGKLIKSSLNSLMFSLVWSSAPALVCVISFLTFILSGRELTVPIAFTALALFRMLSMPLNVIPTWIVQILQTGVALERIATFLDEDEIPEQFSALKRPSGPQPDQTLGIENASFKWNELTEKADEPEAPPKKRWRWSTSQFSTDSAATDDTVTSQTTTPFELRDISVVFPPGKLTVVTGPTAAGKTALLNALLGEMTETSSSGKIFLPKDTASVDEDGYYNAVSFCIQRPWLQHLSIRDNILFGAPFEADRYEQVLECCALKEDLKIFEDGDQTEIGVRGVSLSGGQKARVALARAVYQRTKHILLDDPLSAVDSHTARFLFEKLLCGPLMANRTVVLVTHHVDLVLPGAYYLVRMLDGRIDVMGTIKDLRTNGHLAEVVHDAEAEAETTKTEPKTPTVEEAANVITEAPADKDKKKPRQLIKEEARAEGSVKWGIYKTYITASSYIVWVLVIMLILTGQLLFVAERLWIKVWGEAYGNVEEALRAHSYSSMPFNVENFPSHAVHAYNSPALADGLTAKLPSPHEHPLFYVIVFACITLGNSLVNVTTGAVQLWGSYRAGKRLFHRLLVAVIRAPFRWHDTTPAGRLLNRFSKDMETVDSSLSGSLRAVTGQLAGFAAAVLTIAYILPGFLLPAAVIAYIYWKLAIGYLNTGRDLRRLESNARSPIFSGFAEMLEGITTIRAFSVEPKFLNNLHGKIDVTTKMWYSFWMMNRWLLLRFDLLGALAVLITTLFSLTAIESVGADGWSGVVITSAMGLTSSIYWCCRFITQLELDLNSVERVVEYLDVPSEAPLIVENSRPPAYWPSSSNEDALISVENMTLRYAPDLPPVLHDLTFTLKARERVGLLGRTGSGKSTLAMSLLRFTDPTEGRIVIDGIDISTIGVQDLRSRITIIPQDSALFSGTLRENIDPFNDYGDEDCLEALRRVGLISESASTSRRTSRAASIIDGVEGTASETSSITHVVEPSSESTASKTLTLDSQVSAGGANFSQGQRQLLALARALLRQTSIIIFDEATSSIDFKSDARIQQIISSEFKNSLILSVAHRLRTVISNDRVLLLDQGKIVEFDTPYTLIQKEGGYFRQLCLQSGNFKELEEAAKAKAKEDGLL</sequence>
<evidence type="ECO:0000256" key="9">
    <source>
        <dbReference type="SAM" id="Phobius"/>
    </source>
</evidence>
<dbReference type="CDD" id="cd18596">
    <property type="entry name" value="ABC_6TM_VMR1_D1_like"/>
    <property type="match status" value="1"/>
</dbReference>
<dbReference type="InterPro" id="IPR036640">
    <property type="entry name" value="ABC1_TM_sf"/>
</dbReference>
<name>A0A165PQU1_EXIGL</name>
<evidence type="ECO:0000256" key="7">
    <source>
        <dbReference type="ARBA" id="ARBA00023136"/>
    </source>
</evidence>
<dbReference type="InterPro" id="IPR003439">
    <property type="entry name" value="ABC_transporter-like_ATP-bd"/>
</dbReference>
<feature type="region of interest" description="Disordered" evidence="8">
    <location>
        <begin position="398"/>
        <end position="429"/>
    </location>
</feature>
<dbReference type="CDD" id="cd03250">
    <property type="entry name" value="ABCC_MRP_domain1"/>
    <property type="match status" value="1"/>
</dbReference>
<feature type="transmembrane region" description="Helical" evidence="9">
    <location>
        <begin position="996"/>
        <end position="1015"/>
    </location>
</feature>
<feature type="transmembrane region" description="Helical" evidence="9">
    <location>
        <begin position="191"/>
        <end position="212"/>
    </location>
</feature>
<evidence type="ECO:0000313" key="13">
    <source>
        <dbReference type="Proteomes" id="UP000077266"/>
    </source>
</evidence>
<dbReference type="InterPro" id="IPR003593">
    <property type="entry name" value="AAA+_ATPase"/>
</dbReference>
<dbReference type="GO" id="GO:0140359">
    <property type="term" value="F:ABC-type transporter activity"/>
    <property type="evidence" value="ECO:0007669"/>
    <property type="project" value="InterPro"/>
</dbReference>
<feature type="transmembrane region" description="Helical" evidence="9">
    <location>
        <begin position="457"/>
        <end position="474"/>
    </location>
</feature>
<dbReference type="PROSITE" id="PS50893">
    <property type="entry name" value="ABC_TRANSPORTER_2"/>
    <property type="match status" value="2"/>
</dbReference>
<evidence type="ECO:0000256" key="3">
    <source>
        <dbReference type="ARBA" id="ARBA00022692"/>
    </source>
</evidence>
<dbReference type="InterPro" id="IPR011527">
    <property type="entry name" value="ABC1_TM_dom"/>
</dbReference>
<feature type="transmembrane region" description="Helical" evidence="9">
    <location>
        <begin position="131"/>
        <end position="149"/>
    </location>
</feature>
<feature type="compositionally biased region" description="Basic residues" evidence="8">
    <location>
        <begin position="415"/>
        <end position="426"/>
    </location>
</feature>
<evidence type="ECO:0000313" key="12">
    <source>
        <dbReference type="EMBL" id="KZW02538.1"/>
    </source>
</evidence>
<feature type="transmembrane region" description="Helical" evidence="9">
    <location>
        <begin position="562"/>
        <end position="584"/>
    </location>
</feature>
<protein>
    <submittedName>
        <fullName evidence="12">Multidrug resistance-associated ABC transporter</fullName>
    </submittedName>
</protein>
<dbReference type="Pfam" id="PF00005">
    <property type="entry name" value="ABC_tran"/>
    <property type="match status" value="2"/>
</dbReference>
<dbReference type="GO" id="GO:0016887">
    <property type="term" value="F:ATP hydrolysis activity"/>
    <property type="evidence" value="ECO:0007669"/>
    <property type="project" value="InterPro"/>
</dbReference>
<keyword evidence="7 9" id="KW-0472">Membrane</keyword>
<evidence type="ECO:0000259" key="11">
    <source>
        <dbReference type="PROSITE" id="PS50929"/>
    </source>
</evidence>
<feature type="domain" description="ABC transmembrane type-1" evidence="11">
    <location>
        <begin position="306"/>
        <end position="621"/>
    </location>
</feature>
<evidence type="ECO:0000256" key="2">
    <source>
        <dbReference type="ARBA" id="ARBA00022448"/>
    </source>
</evidence>
<gene>
    <name evidence="12" type="ORF">EXIGLDRAFT_732802</name>
</gene>
<evidence type="ECO:0000256" key="4">
    <source>
        <dbReference type="ARBA" id="ARBA00022741"/>
    </source>
</evidence>
<keyword evidence="5" id="KW-0067">ATP-binding</keyword>
<evidence type="ECO:0000256" key="5">
    <source>
        <dbReference type="ARBA" id="ARBA00022840"/>
    </source>
</evidence>
<feature type="transmembrane region" description="Helical" evidence="9">
    <location>
        <begin position="1163"/>
        <end position="1192"/>
    </location>
</feature>
<keyword evidence="6 9" id="KW-1133">Transmembrane helix</keyword>
<dbReference type="SUPFAM" id="SSF52540">
    <property type="entry name" value="P-loop containing nucleoside triphosphate hydrolases"/>
    <property type="match status" value="2"/>
</dbReference>
<feature type="transmembrane region" description="Helical" evidence="9">
    <location>
        <begin position="91"/>
        <end position="111"/>
    </location>
</feature>
<dbReference type="Gene3D" id="3.40.50.300">
    <property type="entry name" value="P-loop containing nucleotide triphosphate hydrolases"/>
    <property type="match status" value="2"/>
</dbReference>
<dbReference type="GO" id="GO:0016020">
    <property type="term" value="C:membrane"/>
    <property type="evidence" value="ECO:0007669"/>
    <property type="project" value="UniProtKB-SubCell"/>
</dbReference>
<dbReference type="InterPro" id="IPR017871">
    <property type="entry name" value="ABC_transporter-like_CS"/>
</dbReference>
<keyword evidence="13" id="KW-1185">Reference proteome</keyword>
<dbReference type="InParanoid" id="A0A165PQU1"/>
<keyword evidence="4" id="KW-0547">Nucleotide-binding</keyword>
<dbReference type="STRING" id="1314781.A0A165PQU1"/>
<feature type="transmembrane region" description="Helical" evidence="9">
    <location>
        <begin position="20"/>
        <end position="39"/>
    </location>
</feature>
<feature type="domain" description="ABC transporter" evidence="10">
    <location>
        <begin position="1363"/>
        <end position="1635"/>
    </location>
</feature>
<feature type="transmembrane region" description="Helical" evidence="9">
    <location>
        <begin position="480"/>
        <end position="498"/>
    </location>
</feature>
<proteinExistence type="predicted"/>
<evidence type="ECO:0000256" key="8">
    <source>
        <dbReference type="SAM" id="MobiDB-lite"/>
    </source>
</evidence>